<organism evidence="3 4">
    <name type="scientific">Sphaerisporangium aureirubrum</name>
    <dbReference type="NCBI Taxonomy" id="1544736"/>
    <lineage>
        <taxon>Bacteria</taxon>
        <taxon>Bacillati</taxon>
        <taxon>Actinomycetota</taxon>
        <taxon>Actinomycetes</taxon>
        <taxon>Streptosporangiales</taxon>
        <taxon>Streptosporangiaceae</taxon>
        <taxon>Sphaerisporangium</taxon>
    </lineage>
</organism>
<protein>
    <submittedName>
        <fullName evidence="3">Alpha/beta hydrolase</fullName>
    </submittedName>
</protein>
<comment type="caution">
    <text evidence="3">The sequence shown here is derived from an EMBL/GenBank/DDBJ whole genome shotgun (WGS) entry which is preliminary data.</text>
</comment>
<reference evidence="4" key="1">
    <citation type="journal article" date="2019" name="Int. J. Syst. Evol. Microbiol.">
        <title>The Global Catalogue of Microorganisms (GCM) 10K type strain sequencing project: providing services to taxonomists for standard genome sequencing and annotation.</title>
        <authorList>
            <consortium name="The Broad Institute Genomics Platform"/>
            <consortium name="The Broad Institute Genome Sequencing Center for Infectious Disease"/>
            <person name="Wu L."/>
            <person name="Ma J."/>
        </authorList>
    </citation>
    <scope>NUCLEOTIDE SEQUENCE [LARGE SCALE GENOMIC DNA]</scope>
    <source>
        <strain evidence="4">JCM 30346</strain>
    </source>
</reference>
<dbReference type="InterPro" id="IPR013094">
    <property type="entry name" value="AB_hydrolase_3"/>
</dbReference>
<keyword evidence="1 3" id="KW-0378">Hydrolase</keyword>
<evidence type="ECO:0000259" key="2">
    <source>
        <dbReference type="Pfam" id="PF07859"/>
    </source>
</evidence>
<proteinExistence type="predicted"/>
<dbReference type="Pfam" id="PF07859">
    <property type="entry name" value="Abhydrolase_3"/>
    <property type="match status" value="1"/>
</dbReference>
<dbReference type="Gene3D" id="3.40.50.1820">
    <property type="entry name" value="alpha/beta hydrolase"/>
    <property type="match status" value="1"/>
</dbReference>
<evidence type="ECO:0000313" key="4">
    <source>
        <dbReference type="Proteomes" id="UP001596137"/>
    </source>
</evidence>
<name>A0ABW1NVX4_9ACTN</name>
<feature type="domain" description="Alpha/beta hydrolase fold-3" evidence="2">
    <location>
        <begin position="41"/>
        <end position="246"/>
    </location>
</feature>
<dbReference type="Proteomes" id="UP001596137">
    <property type="component" value="Unassembled WGS sequence"/>
</dbReference>
<dbReference type="PANTHER" id="PTHR48081:SF8">
    <property type="entry name" value="ALPHA_BETA HYDROLASE FOLD-3 DOMAIN-CONTAINING PROTEIN-RELATED"/>
    <property type="match status" value="1"/>
</dbReference>
<dbReference type="PANTHER" id="PTHR48081">
    <property type="entry name" value="AB HYDROLASE SUPERFAMILY PROTEIN C4A8.06C"/>
    <property type="match status" value="1"/>
</dbReference>
<gene>
    <name evidence="3" type="ORF">ACFP1K_38690</name>
</gene>
<dbReference type="RefSeq" id="WP_380763117.1">
    <property type="nucleotide sequence ID" value="NZ_JBHSRF010000117.1"/>
</dbReference>
<dbReference type="InterPro" id="IPR050300">
    <property type="entry name" value="GDXG_lipolytic_enzyme"/>
</dbReference>
<dbReference type="GO" id="GO:0016787">
    <property type="term" value="F:hydrolase activity"/>
    <property type="evidence" value="ECO:0007669"/>
    <property type="project" value="UniProtKB-KW"/>
</dbReference>
<dbReference type="EMBL" id="JBHSRF010000117">
    <property type="protein sequence ID" value="MFC6087146.1"/>
    <property type="molecule type" value="Genomic_DNA"/>
</dbReference>
<dbReference type="SUPFAM" id="SSF53474">
    <property type="entry name" value="alpha/beta-Hydrolases"/>
    <property type="match status" value="1"/>
</dbReference>
<accession>A0ABW1NVX4</accession>
<evidence type="ECO:0000256" key="1">
    <source>
        <dbReference type="ARBA" id="ARBA00022801"/>
    </source>
</evidence>
<sequence>MPTPVHRRRSALQWEEAVVPAEDRNVRVRVYRPKGRRAGWLVWAHGGSWTRGSVDGWHFACADLARLATCTLVSVEYRLAPRHPHPAALDDVLAVLDWAGAKAEREGMGDRLGVGGDSAGGTIAACAALTWRDLRRPLAAQLLAYPPLDPWCRSPSYFRHANSFPTRQAMISAWRTYLGTDWRRDTGSAYSTPFEAADLRGVAPAALGVGELDPVADDVRLYERRLLASGNTVELRSFPDMGHGAFLQPGTRIAVDGSVQRNPLLAWFGSAFRELVAGPAEQ</sequence>
<evidence type="ECO:0000313" key="3">
    <source>
        <dbReference type="EMBL" id="MFC6087146.1"/>
    </source>
</evidence>
<dbReference type="InterPro" id="IPR029058">
    <property type="entry name" value="AB_hydrolase_fold"/>
</dbReference>
<keyword evidence="4" id="KW-1185">Reference proteome</keyword>